<dbReference type="Gene3D" id="2.60.410.10">
    <property type="entry name" value="D-Ala-D-Ala carboxypeptidase, C-terminal domain"/>
    <property type="match status" value="1"/>
</dbReference>
<keyword evidence="19" id="KW-1185">Reference proteome</keyword>
<comment type="pathway">
    <text evidence="2">Cell wall biogenesis; peptidoglycan biosynthesis.</text>
</comment>
<dbReference type="EMBL" id="VYXQ01000018">
    <property type="protein sequence ID" value="KAA9366483.1"/>
    <property type="molecule type" value="Genomic_DNA"/>
</dbReference>
<reference evidence="16 18" key="1">
    <citation type="submission" date="2017-07" db="EMBL/GenBank/DDBJ databases">
        <title>Phylogenetic study on the rhizospheric bacterium Ochrobactrum sp. A44.</title>
        <authorList>
            <person name="Krzyzanowska D.M."/>
            <person name="Ossowicki A."/>
            <person name="Rajewska M."/>
            <person name="Maciag T."/>
            <person name="Kaczynski Z."/>
            <person name="Czerwicka M."/>
            <person name="Jafra S."/>
        </authorList>
    </citation>
    <scope>NUCLEOTIDE SEQUENCE [LARGE SCALE GENOMIC DNA]</scope>
    <source>
        <strain evidence="16 18">A44</strain>
    </source>
</reference>
<dbReference type="SMART" id="SM00936">
    <property type="entry name" value="PBP5_C"/>
    <property type="match status" value="1"/>
</dbReference>
<dbReference type="InterPro" id="IPR018044">
    <property type="entry name" value="Peptidase_S11"/>
</dbReference>
<evidence type="ECO:0000256" key="4">
    <source>
        <dbReference type="ARBA" id="ARBA00012448"/>
    </source>
</evidence>
<feature type="chain" id="PRO_5044570247" description="serine-type D-Ala-D-Ala carboxypeptidase" evidence="14">
    <location>
        <begin position="27"/>
        <end position="394"/>
    </location>
</feature>
<name>A0A248UKF9_9HYPH</name>
<dbReference type="Pfam" id="PF00768">
    <property type="entry name" value="Peptidase_S11"/>
    <property type="match status" value="1"/>
</dbReference>
<dbReference type="PANTHER" id="PTHR21581:SF6">
    <property type="entry name" value="TRAFFICKING PROTEIN PARTICLE COMPLEX SUBUNIT 12"/>
    <property type="match status" value="1"/>
</dbReference>
<keyword evidence="10" id="KW-0573">Peptidoglycan synthesis</keyword>
<dbReference type="SUPFAM" id="SSF69189">
    <property type="entry name" value="Penicillin-binding protein associated domain"/>
    <property type="match status" value="1"/>
</dbReference>
<keyword evidence="7 14" id="KW-0732">Signal</keyword>
<evidence type="ECO:0000256" key="11">
    <source>
        <dbReference type="ARBA" id="ARBA00023316"/>
    </source>
</evidence>
<keyword evidence="11" id="KW-0961">Cell wall biogenesis/degradation</keyword>
<keyword evidence="5 17" id="KW-0121">Carboxypeptidase</keyword>
<comment type="function">
    <text evidence="1">Removes C-terminal D-alanyl residues from sugar-peptide cell wall precursors.</text>
</comment>
<evidence type="ECO:0000256" key="14">
    <source>
        <dbReference type="SAM" id="SignalP"/>
    </source>
</evidence>
<proteinExistence type="inferred from homology"/>
<keyword evidence="6" id="KW-0645">Protease</keyword>
<accession>A0A248UKF9</accession>
<dbReference type="Gene3D" id="3.40.710.10">
    <property type="entry name" value="DD-peptidase/beta-lactamase superfamily"/>
    <property type="match status" value="1"/>
</dbReference>
<dbReference type="SUPFAM" id="SSF56601">
    <property type="entry name" value="beta-lactamase/transpeptidase-like"/>
    <property type="match status" value="1"/>
</dbReference>
<dbReference type="AlphaFoldDB" id="A0A248UKF9"/>
<protein>
    <recommendedName>
        <fullName evidence="4">serine-type D-Ala-D-Ala carboxypeptidase</fullName>
        <ecNumber evidence="4">3.4.16.4</ecNumber>
    </recommendedName>
</protein>
<sequence>MGRSSNSVRLAAAFSVAASMTVPGYAQTVQAAFATKAPQVLLLDDKSGTVLLSKNPDMKVPPASLAKLMTAEVVFEALEKGQTTLETSYPVTEYAWRTGGAPSGTSTMFAKIKSTPTVADLLQGMIVQAANDGAIILAEGLSGSEAAFAQKMNERAKDLGLIGSNFVNATGLPAEGQTVTLSDLIKLARHIHSAHPERYVYYAQPAFTWNNIMQRNRNPLLRLDIGADGMGTGYTVASGYALVASAEQNGRRLFLAMSGLTSIKEREEEAKKLIQWGMTSFDTISIYSANEEIGTAQVFGGSASSVSLKVKDDVELLLPKEGRDKLKARIFYEGPLNAPIETDTQVGTLRFELNGNVVQQMPLYTAQSVSVGTLSQRAMGAALELSTGWLRKYL</sequence>
<dbReference type="Proteomes" id="UP000327108">
    <property type="component" value="Unassembled WGS sequence"/>
</dbReference>
<organism evidence="16 18">
    <name type="scientific">Ochrobactrum quorumnocens</name>
    <dbReference type="NCBI Taxonomy" id="271865"/>
    <lineage>
        <taxon>Bacteria</taxon>
        <taxon>Pseudomonadati</taxon>
        <taxon>Pseudomonadota</taxon>
        <taxon>Alphaproteobacteria</taxon>
        <taxon>Hyphomicrobiales</taxon>
        <taxon>Brucellaceae</taxon>
        <taxon>Brucella/Ochrobactrum group</taxon>
        <taxon>Ochrobactrum</taxon>
    </lineage>
</organism>
<dbReference type="InterPro" id="IPR037167">
    <property type="entry name" value="Peptidase_S11_C_sf"/>
</dbReference>
<dbReference type="GO" id="GO:0009002">
    <property type="term" value="F:serine-type D-Ala-D-Ala carboxypeptidase activity"/>
    <property type="evidence" value="ECO:0007669"/>
    <property type="project" value="UniProtKB-EC"/>
</dbReference>
<dbReference type="UniPathway" id="UPA00219"/>
<evidence type="ECO:0000313" key="17">
    <source>
        <dbReference type="EMBL" id="KAA9366483.1"/>
    </source>
</evidence>
<evidence type="ECO:0000256" key="9">
    <source>
        <dbReference type="ARBA" id="ARBA00022960"/>
    </source>
</evidence>
<dbReference type="PANTHER" id="PTHR21581">
    <property type="entry name" value="D-ALANYL-D-ALANINE CARBOXYPEPTIDASE"/>
    <property type="match status" value="1"/>
</dbReference>
<dbReference type="InterPro" id="IPR012907">
    <property type="entry name" value="Peptidase_S11_C"/>
</dbReference>
<evidence type="ECO:0000313" key="19">
    <source>
        <dbReference type="Proteomes" id="UP000327108"/>
    </source>
</evidence>
<dbReference type="InterPro" id="IPR001967">
    <property type="entry name" value="Peptidase_S11_N"/>
</dbReference>
<evidence type="ECO:0000256" key="8">
    <source>
        <dbReference type="ARBA" id="ARBA00022801"/>
    </source>
</evidence>
<dbReference type="EMBL" id="CP022604">
    <property type="protein sequence ID" value="ASV86881.1"/>
    <property type="molecule type" value="Genomic_DNA"/>
</dbReference>
<dbReference type="Proteomes" id="UP000215256">
    <property type="component" value="Chromosome 1"/>
</dbReference>
<comment type="similarity">
    <text evidence="3 13">Belongs to the peptidase S11 family.</text>
</comment>
<dbReference type="InterPro" id="IPR012338">
    <property type="entry name" value="Beta-lactam/transpept-like"/>
</dbReference>
<dbReference type="GO" id="GO:0009252">
    <property type="term" value="P:peptidoglycan biosynthetic process"/>
    <property type="evidence" value="ECO:0007669"/>
    <property type="project" value="UniProtKB-UniPathway"/>
</dbReference>
<evidence type="ECO:0000256" key="5">
    <source>
        <dbReference type="ARBA" id="ARBA00022645"/>
    </source>
</evidence>
<evidence type="ECO:0000256" key="13">
    <source>
        <dbReference type="RuleBase" id="RU004016"/>
    </source>
</evidence>
<feature type="domain" description="Peptidase S11 D-Ala-D-Ala carboxypeptidase A C-terminal" evidence="15">
    <location>
        <begin position="281"/>
        <end position="371"/>
    </location>
</feature>
<dbReference type="Pfam" id="PF07943">
    <property type="entry name" value="PBP5_C"/>
    <property type="match status" value="1"/>
</dbReference>
<dbReference type="InterPro" id="IPR015956">
    <property type="entry name" value="Peniciliin-bd_prot_C_sf"/>
</dbReference>
<keyword evidence="8" id="KW-0378">Hydrolase</keyword>
<evidence type="ECO:0000313" key="16">
    <source>
        <dbReference type="EMBL" id="ASV86881.1"/>
    </source>
</evidence>
<evidence type="ECO:0000256" key="3">
    <source>
        <dbReference type="ARBA" id="ARBA00007164"/>
    </source>
</evidence>
<dbReference type="GO" id="GO:0008360">
    <property type="term" value="P:regulation of cell shape"/>
    <property type="evidence" value="ECO:0007669"/>
    <property type="project" value="UniProtKB-KW"/>
</dbReference>
<evidence type="ECO:0000259" key="15">
    <source>
        <dbReference type="SMART" id="SM00936"/>
    </source>
</evidence>
<reference evidence="17 19" key="2">
    <citation type="submission" date="2019-09" db="EMBL/GenBank/DDBJ databases">
        <title>Biological control of the noxious weed angled onion (Allium triquetrum) thwarted by endophytic bacteria in Victoria, Australia.</title>
        <authorList>
            <person name="Tehranchian P."/>
            <person name="Adair R.J."/>
            <person name="Van T.H."/>
            <person name="Morrison P.D."/>
            <person name="Williams H."/>
            <person name="Lawrie A.C."/>
        </authorList>
    </citation>
    <scope>NUCLEOTIDE SEQUENCE [LARGE SCALE GENOMIC DNA]</scope>
    <source>
        <strain evidence="17 19">RPTAtOch1</strain>
    </source>
</reference>
<dbReference type="PRINTS" id="PR00725">
    <property type="entry name" value="DADACBPTASE1"/>
</dbReference>
<dbReference type="EC" id="3.4.16.4" evidence="4"/>
<comment type="catalytic activity">
    <reaction evidence="12">
        <text>Preferential cleavage: (Ac)2-L-Lys-D-Ala-|-D-Ala. Also transpeptidation of peptidyl-alanyl moieties that are N-acyl substituents of D-alanine.</text>
        <dbReference type="EC" id="3.4.16.4"/>
    </reaction>
</comment>
<evidence type="ECO:0000256" key="7">
    <source>
        <dbReference type="ARBA" id="ARBA00022729"/>
    </source>
</evidence>
<evidence type="ECO:0000256" key="2">
    <source>
        <dbReference type="ARBA" id="ARBA00004752"/>
    </source>
</evidence>
<evidence type="ECO:0000256" key="12">
    <source>
        <dbReference type="ARBA" id="ARBA00034000"/>
    </source>
</evidence>
<dbReference type="GO" id="GO:0006508">
    <property type="term" value="P:proteolysis"/>
    <property type="evidence" value="ECO:0007669"/>
    <property type="project" value="UniProtKB-KW"/>
</dbReference>
<gene>
    <name evidence="16" type="ORF">CES85_1109</name>
    <name evidence="17" type="ORF">F3W84_17285</name>
</gene>
<feature type="signal peptide" evidence="14">
    <location>
        <begin position="1"/>
        <end position="26"/>
    </location>
</feature>
<dbReference type="KEGG" id="och:CES85_1109"/>
<evidence type="ECO:0000256" key="10">
    <source>
        <dbReference type="ARBA" id="ARBA00022984"/>
    </source>
</evidence>
<dbReference type="OrthoDB" id="9795979at2"/>
<evidence type="ECO:0000313" key="18">
    <source>
        <dbReference type="Proteomes" id="UP000215256"/>
    </source>
</evidence>
<evidence type="ECO:0000256" key="6">
    <source>
        <dbReference type="ARBA" id="ARBA00022670"/>
    </source>
</evidence>
<evidence type="ECO:0000256" key="1">
    <source>
        <dbReference type="ARBA" id="ARBA00003217"/>
    </source>
</evidence>
<keyword evidence="9" id="KW-0133">Cell shape</keyword>
<dbReference type="GO" id="GO:0071555">
    <property type="term" value="P:cell wall organization"/>
    <property type="evidence" value="ECO:0007669"/>
    <property type="project" value="UniProtKB-KW"/>
</dbReference>